<dbReference type="CDD" id="cd13553">
    <property type="entry name" value="PBP2_NrtA_CpmA_like"/>
    <property type="match status" value="1"/>
</dbReference>
<dbReference type="PANTHER" id="PTHR30024">
    <property type="entry name" value="ALIPHATIC SULFONATES-BINDING PROTEIN-RELATED"/>
    <property type="match status" value="1"/>
</dbReference>
<protein>
    <submittedName>
        <fullName evidence="10">ABC transporter substrate-binding protein</fullName>
    </submittedName>
</protein>
<evidence type="ECO:0000256" key="2">
    <source>
        <dbReference type="ARBA" id="ARBA00004533"/>
    </source>
</evidence>
<comment type="subcellular location">
    <subcellularLocation>
        <location evidence="2">Cell inner membrane</location>
    </subcellularLocation>
    <subcellularLocation>
        <location evidence="1">Periplasm</location>
    </subcellularLocation>
</comment>
<dbReference type="GO" id="GO:0005886">
    <property type="term" value="C:plasma membrane"/>
    <property type="evidence" value="ECO:0007669"/>
    <property type="project" value="UniProtKB-SubCell"/>
</dbReference>
<evidence type="ECO:0000313" key="10">
    <source>
        <dbReference type="EMBL" id="NUU19754.1"/>
    </source>
</evidence>
<dbReference type="Pfam" id="PF13379">
    <property type="entry name" value="NMT1_2"/>
    <property type="match status" value="1"/>
</dbReference>
<dbReference type="NCBIfam" id="TIGR01728">
    <property type="entry name" value="SsuA_fam"/>
    <property type="match status" value="1"/>
</dbReference>
<accession>A0A7Y6A4Q3</accession>
<dbReference type="PROSITE" id="PS51257">
    <property type="entry name" value="PROKAR_LIPOPROTEIN"/>
    <property type="match status" value="1"/>
</dbReference>
<evidence type="ECO:0000313" key="11">
    <source>
        <dbReference type="Proteomes" id="UP000565724"/>
    </source>
</evidence>
<dbReference type="GO" id="GO:0042597">
    <property type="term" value="C:periplasmic space"/>
    <property type="evidence" value="ECO:0007669"/>
    <property type="project" value="UniProtKB-SubCell"/>
</dbReference>
<evidence type="ECO:0000256" key="5">
    <source>
        <dbReference type="ARBA" id="ARBA00022475"/>
    </source>
</evidence>
<keyword evidence="8" id="KW-0472">Membrane</keyword>
<evidence type="ECO:0000256" key="6">
    <source>
        <dbReference type="ARBA" id="ARBA00022519"/>
    </source>
</evidence>
<gene>
    <name evidence="10" type="ORF">HP550_21130</name>
</gene>
<evidence type="ECO:0000256" key="1">
    <source>
        <dbReference type="ARBA" id="ARBA00004418"/>
    </source>
</evidence>
<keyword evidence="11" id="KW-1185">Reference proteome</keyword>
<keyword evidence="6" id="KW-0997">Cell inner membrane</keyword>
<evidence type="ECO:0000256" key="9">
    <source>
        <dbReference type="SAM" id="SignalP"/>
    </source>
</evidence>
<keyword evidence="7 9" id="KW-0732">Signal</keyword>
<dbReference type="InterPro" id="IPR044527">
    <property type="entry name" value="NrtA/CpmA_ABC-bd_dom"/>
</dbReference>
<reference evidence="10 11" key="1">
    <citation type="submission" date="2020-05" db="EMBL/GenBank/DDBJ databases">
        <title>Genome Sequencing of Type Strains.</title>
        <authorList>
            <person name="Lemaire J.F."/>
            <person name="Inderbitzin P."/>
            <person name="Gregorio O.A."/>
            <person name="Collins S.B."/>
            <person name="Wespe N."/>
            <person name="Knight-Connoni V."/>
        </authorList>
    </citation>
    <scope>NUCLEOTIDE SEQUENCE [LARGE SCALE GENOMIC DNA]</scope>
    <source>
        <strain evidence="10 11">ATCC 25174</strain>
    </source>
</reference>
<dbReference type="EMBL" id="JABMCI010000071">
    <property type="protein sequence ID" value="NUU19754.1"/>
    <property type="molecule type" value="Genomic_DNA"/>
</dbReference>
<evidence type="ECO:0000256" key="8">
    <source>
        <dbReference type="ARBA" id="ARBA00023136"/>
    </source>
</evidence>
<keyword evidence="5" id="KW-1003">Cell membrane</keyword>
<feature type="signal peptide" evidence="9">
    <location>
        <begin position="1"/>
        <end position="32"/>
    </location>
</feature>
<dbReference type="RefSeq" id="WP_175349652.1">
    <property type="nucleotide sequence ID" value="NZ_JABMCI010000071.1"/>
</dbReference>
<proteinExistence type="inferred from homology"/>
<evidence type="ECO:0000256" key="7">
    <source>
        <dbReference type="ARBA" id="ARBA00022729"/>
    </source>
</evidence>
<dbReference type="GO" id="GO:0042626">
    <property type="term" value="F:ATPase-coupled transmembrane transporter activity"/>
    <property type="evidence" value="ECO:0007669"/>
    <property type="project" value="InterPro"/>
</dbReference>
<name>A0A7Y6A4Q3_9CELL</name>
<dbReference type="PANTHER" id="PTHR30024:SF47">
    <property type="entry name" value="TAURINE-BINDING PERIPLASMIC PROTEIN"/>
    <property type="match status" value="1"/>
</dbReference>
<comment type="similarity">
    <text evidence="3">Belongs to the bacterial solute-binding protein SsuA/TauA family.</text>
</comment>
<dbReference type="Gene3D" id="3.40.190.10">
    <property type="entry name" value="Periplasmic binding protein-like II"/>
    <property type="match status" value="2"/>
</dbReference>
<dbReference type="Proteomes" id="UP000565724">
    <property type="component" value="Unassembled WGS sequence"/>
</dbReference>
<organism evidence="10 11">
    <name type="scientific">Cellulomonas humilata</name>
    <dbReference type="NCBI Taxonomy" id="144055"/>
    <lineage>
        <taxon>Bacteria</taxon>
        <taxon>Bacillati</taxon>
        <taxon>Actinomycetota</taxon>
        <taxon>Actinomycetes</taxon>
        <taxon>Micrococcales</taxon>
        <taxon>Cellulomonadaceae</taxon>
        <taxon>Cellulomonas</taxon>
    </lineage>
</organism>
<dbReference type="AlphaFoldDB" id="A0A7Y6A4Q3"/>
<keyword evidence="4" id="KW-0813">Transport</keyword>
<evidence type="ECO:0000256" key="3">
    <source>
        <dbReference type="ARBA" id="ARBA00010742"/>
    </source>
</evidence>
<sequence>MTARPARRTASALRVLLAAGLAASLAACSSSAADDTTADAGTDPSAAPTAGAEAPELRLGYFANLTHAVALVGVDDGTYQEALGDTTLTTSIFNAGPAAVEALFGGAIDATFIGPNPAINAFAKSNGEAIRIVSGATSGGAQLVVRDGIDSADDLVGTTLATPQLGNTQDVALRAWLADEGLKTSLTGGESDVTIAPQENSQTLDLFKAGQLDGAWLPEPWASRLVVDAGAHVLLDEKDLWPDGDFVTTHLIVATEYLSKYPGTVKKLLEAEYATSEWIAANPDEAKTLSNTVIEKLSGKPLSAEVLDRAWGNLRITLDPIASSLQTSADHAVAAGTSDETDLQGIYDLTLLNEVLAENDQEPVDDGGLGAAGK</sequence>
<evidence type="ECO:0000256" key="4">
    <source>
        <dbReference type="ARBA" id="ARBA00022448"/>
    </source>
</evidence>
<feature type="chain" id="PRO_5031131258" evidence="9">
    <location>
        <begin position="33"/>
        <end position="374"/>
    </location>
</feature>
<dbReference type="InterPro" id="IPR010067">
    <property type="entry name" value="ABC_SsuA_sub-bd"/>
</dbReference>
<dbReference type="SUPFAM" id="SSF53850">
    <property type="entry name" value="Periplasmic binding protein-like II"/>
    <property type="match status" value="1"/>
</dbReference>
<comment type="caution">
    <text evidence="10">The sequence shown here is derived from an EMBL/GenBank/DDBJ whole genome shotgun (WGS) entry which is preliminary data.</text>
</comment>